<reference evidence="3" key="1">
    <citation type="submission" date="2020-05" db="EMBL/GenBank/DDBJ databases">
        <authorList>
            <person name="Chiriac C."/>
            <person name="Salcher M."/>
            <person name="Ghai R."/>
            <person name="Kavagutti S V."/>
        </authorList>
    </citation>
    <scope>NUCLEOTIDE SEQUENCE</scope>
</reference>
<evidence type="ECO:0000313" key="3">
    <source>
        <dbReference type="EMBL" id="CAB4661195.1"/>
    </source>
</evidence>
<dbReference type="Pfam" id="PF13439">
    <property type="entry name" value="Glyco_transf_4"/>
    <property type="match status" value="1"/>
</dbReference>
<dbReference type="InterPro" id="IPR001296">
    <property type="entry name" value="Glyco_trans_1"/>
</dbReference>
<feature type="domain" description="Glycosyl transferase family 1" evidence="1">
    <location>
        <begin position="176"/>
        <end position="327"/>
    </location>
</feature>
<accession>A0A6J6LLC9</accession>
<dbReference type="InterPro" id="IPR050194">
    <property type="entry name" value="Glycosyltransferase_grp1"/>
</dbReference>
<dbReference type="Gene3D" id="3.40.50.2000">
    <property type="entry name" value="Glycogen Phosphorylase B"/>
    <property type="match status" value="2"/>
</dbReference>
<name>A0A6J6LLC9_9ZZZZ</name>
<dbReference type="GO" id="GO:0016757">
    <property type="term" value="F:glycosyltransferase activity"/>
    <property type="evidence" value="ECO:0007669"/>
    <property type="project" value="InterPro"/>
</dbReference>
<dbReference type="PANTHER" id="PTHR45947:SF3">
    <property type="entry name" value="SULFOQUINOVOSYL TRANSFERASE SQD2"/>
    <property type="match status" value="1"/>
</dbReference>
<dbReference type="Pfam" id="PF00534">
    <property type="entry name" value="Glycos_transf_1"/>
    <property type="match status" value="1"/>
</dbReference>
<dbReference type="EMBL" id="CAEZWV010000002">
    <property type="protein sequence ID" value="CAB4661195.1"/>
    <property type="molecule type" value="Genomic_DNA"/>
</dbReference>
<evidence type="ECO:0000259" key="2">
    <source>
        <dbReference type="Pfam" id="PF13439"/>
    </source>
</evidence>
<organism evidence="3">
    <name type="scientific">freshwater metagenome</name>
    <dbReference type="NCBI Taxonomy" id="449393"/>
    <lineage>
        <taxon>unclassified sequences</taxon>
        <taxon>metagenomes</taxon>
        <taxon>ecological metagenomes</taxon>
    </lineage>
</organism>
<dbReference type="CDD" id="cd03801">
    <property type="entry name" value="GT4_PimA-like"/>
    <property type="match status" value="1"/>
</dbReference>
<dbReference type="PANTHER" id="PTHR45947">
    <property type="entry name" value="SULFOQUINOVOSYL TRANSFERASE SQD2"/>
    <property type="match status" value="1"/>
</dbReference>
<sequence>MVSPYSLTIPGGVQQQVLGLARALREKGHEVRVLGPCDGPPPDSFVTPLGNSLPTAINGSVAPVAPDASAAFRTIRALNDEAFDVLHVHEPLVPGPTLTAVLVKLAPIVATFHSAGESGAYKTFQKLGRPIARRIDVRVAVSADAVELAQRYIGGEYEILFNGIDLEAYSGPIVEQRDNAIFFCGRHEPRKGLGVLLEAVSLMPGDVRLWIASDGPETEHLKDQYKNDQRIEWLGRISDAEKIDRLRRSSLFCAPSLRGESFGIVLLEAMAAGTPVVSTDIDGYRNVATDGENALLVEPGNAQALASAMSRIVADPRLATRLTTAGRIHAQSYSLDALADHYVLLYEKALGMEADNITKIELPRMLKRFEGRFLRRNRLGGSDQ</sequence>
<dbReference type="SUPFAM" id="SSF53756">
    <property type="entry name" value="UDP-Glycosyltransferase/glycogen phosphorylase"/>
    <property type="match status" value="1"/>
</dbReference>
<dbReference type="InterPro" id="IPR028098">
    <property type="entry name" value="Glyco_trans_4-like_N"/>
</dbReference>
<feature type="domain" description="Glycosyltransferase subfamily 4-like N-terminal" evidence="2">
    <location>
        <begin position="10"/>
        <end position="167"/>
    </location>
</feature>
<evidence type="ECO:0000259" key="1">
    <source>
        <dbReference type="Pfam" id="PF00534"/>
    </source>
</evidence>
<proteinExistence type="predicted"/>
<protein>
    <submittedName>
        <fullName evidence="3">Unannotated protein</fullName>
    </submittedName>
</protein>
<dbReference type="AlphaFoldDB" id="A0A6J6LLC9"/>
<gene>
    <name evidence="3" type="ORF">UFOPK2295_00185</name>
</gene>